<evidence type="ECO:0000256" key="2">
    <source>
        <dbReference type="ARBA" id="ARBA00002786"/>
    </source>
</evidence>
<accession>I4EK08</accession>
<sequence>MDTQRTRGSRTKFLLDESELPAAWYNVQADLPEPLPPALHPGTGQPIGPDDLAPLFPMELIKQEVTTERFIEIPEEVLEIYRLWRPTPLYRAHRLEQALDTPARIFYKYEGVSPAGSHKPNTAVAQAYYNREAGIRRLATETGAGQWGSALALACNYFGLELKVYMVKVSYEQKPYRRALIETWGGTCVPSPSPDTEAGRRVLAENPGSTGSLGIAISEAVEDAATRSDTNYALGSVLNHVLLHQTVIGQEARKQLEMADAYPDVIIGCAGGGSNFAGLAFPFVPDRIQGKDLRIVAVEPAACPTLTRGTYTFDFGDTAGMTPLLKMHTLGHSFMPAPIHAGGLRYHGMAPLVSLLLDQGVIEAIALPQTPVFEAAIQFARTEGIVPAPESAHAIRAAIDEALRCKASGESKNILFLLSGHGNFDMGAYDAYFSGRLTDYEHPQSEIDAALAGLPRVGV</sequence>
<dbReference type="SUPFAM" id="SSF53686">
    <property type="entry name" value="Tryptophan synthase beta subunit-like PLP-dependent enzymes"/>
    <property type="match status" value="1"/>
</dbReference>
<dbReference type="PANTHER" id="PTHR48077">
    <property type="entry name" value="TRYPTOPHAN SYNTHASE-RELATED"/>
    <property type="match status" value="1"/>
</dbReference>
<organism evidence="14 15">
    <name type="scientific">Nitrolancea hollandica Lb</name>
    <dbReference type="NCBI Taxonomy" id="1129897"/>
    <lineage>
        <taxon>Bacteria</taxon>
        <taxon>Pseudomonadati</taxon>
        <taxon>Thermomicrobiota</taxon>
        <taxon>Thermomicrobia</taxon>
        <taxon>Sphaerobacterales</taxon>
        <taxon>Sphaerobacterineae</taxon>
        <taxon>Sphaerobacteraceae</taxon>
        <taxon>Nitrolancea</taxon>
    </lineage>
</organism>
<dbReference type="PANTHER" id="PTHR48077:SF6">
    <property type="entry name" value="TRYPTOPHAN SYNTHASE"/>
    <property type="match status" value="1"/>
</dbReference>
<comment type="similarity">
    <text evidence="4 12">Belongs to the TrpB family.</text>
</comment>
<feature type="domain" description="Tryptophan synthase beta chain-like PALP" evidence="13">
    <location>
        <begin position="83"/>
        <end position="420"/>
    </location>
</feature>
<evidence type="ECO:0000256" key="12">
    <source>
        <dbReference type="HAMAP-Rule" id="MF_00133"/>
    </source>
</evidence>
<dbReference type="InterPro" id="IPR006654">
    <property type="entry name" value="Trp_synth_beta"/>
</dbReference>
<keyword evidence="9 12" id="KW-0057">Aromatic amino acid biosynthesis</keyword>
<dbReference type="NCBIfam" id="TIGR01415">
    <property type="entry name" value="trpB_rel"/>
    <property type="match status" value="1"/>
</dbReference>
<dbReference type="PIRSF" id="PIRSF500824">
    <property type="entry name" value="TrpB_prok"/>
    <property type="match status" value="1"/>
</dbReference>
<keyword evidence="6 12" id="KW-0028">Amino-acid biosynthesis</keyword>
<dbReference type="InterPro" id="IPR036052">
    <property type="entry name" value="TrpB-like_PALP_sf"/>
</dbReference>
<keyword evidence="10 12" id="KW-0456">Lyase</keyword>
<dbReference type="CDD" id="cd06446">
    <property type="entry name" value="Trp-synth_B"/>
    <property type="match status" value="1"/>
</dbReference>
<proteinExistence type="inferred from homology"/>
<dbReference type="UniPathway" id="UPA00035">
    <property type="reaction ID" value="UER00044"/>
</dbReference>
<dbReference type="PROSITE" id="PS00168">
    <property type="entry name" value="TRP_SYNTHASE_BETA"/>
    <property type="match status" value="1"/>
</dbReference>
<comment type="catalytic activity">
    <reaction evidence="11 12">
        <text>(1S,2R)-1-C-(indol-3-yl)glycerol 3-phosphate + L-serine = D-glyceraldehyde 3-phosphate + L-tryptophan + H2O</text>
        <dbReference type="Rhea" id="RHEA:10532"/>
        <dbReference type="ChEBI" id="CHEBI:15377"/>
        <dbReference type="ChEBI" id="CHEBI:33384"/>
        <dbReference type="ChEBI" id="CHEBI:57912"/>
        <dbReference type="ChEBI" id="CHEBI:58866"/>
        <dbReference type="ChEBI" id="CHEBI:59776"/>
        <dbReference type="EC" id="4.2.1.20"/>
    </reaction>
</comment>
<dbReference type="InterPro" id="IPR023026">
    <property type="entry name" value="Trp_synth_beta/beta-like"/>
</dbReference>
<dbReference type="Gene3D" id="3.40.50.1100">
    <property type="match status" value="2"/>
</dbReference>
<keyword evidence="8 12" id="KW-0663">Pyridoxal phosphate</keyword>
<evidence type="ECO:0000256" key="6">
    <source>
        <dbReference type="ARBA" id="ARBA00022605"/>
    </source>
</evidence>
<keyword evidence="15" id="KW-1185">Reference proteome</keyword>
<gene>
    <name evidence="12 14" type="primary">trpB</name>
    <name evidence="14" type="ORF">NITHO_4340005</name>
</gene>
<comment type="subunit">
    <text evidence="5 12">Tetramer of two alpha and two beta chains.</text>
</comment>
<comment type="pathway">
    <text evidence="3 12">Amino-acid biosynthesis; L-tryptophan biosynthesis; L-tryptophan from chorismate: step 5/5.</text>
</comment>
<evidence type="ECO:0000259" key="13">
    <source>
        <dbReference type="Pfam" id="PF00291"/>
    </source>
</evidence>
<evidence type="ECO:0000256" key="5">
    <source>
        <dbReference type="ARBA" id="ARBA00011270"/>
    </source>
</evidence>
<dbReference type="InterPro" id="IPR001926">
    <property type="entry name" value="TrpB-like_PALP"/>
</dbReference>
<dbReference type="NCBIfam" id="NF009057">
    <property type="entry name" value="PRK12391.1"/>
    <property type="match status" value="1"/>
</dbReference>
<dbReference type="OrthoDB" id="9766131at2"/>
<dbReference type="RefSeq" id="WP_008479631.1">
    <property type="nucleotide sequence ID" value="NZ_CAGS01000373.1"/>
</dbReference>
<evidence type="ECO:0000256" key="7">
    <source>
        <dbReference type="ARBA" id="ARBA00022822"/>
    </source>
</evidence>
<dbReference type="Pfam" id="PF00291">
    <property type="entry name" value="PALP"/>
    <property type="match status" value="1"/>
</dbReference>
<evidence type="ECO:0000256" key="3">
    <source>
        <dbReference type="ARBA" id="ARBA00004733"/>
    </source>
</evidence>
<dbReference type="InterPro" id="IPR006316">
    <property type="entry name" value="Trp_synth_b-like"/>
</dbReference>
<dbReference type="GO" id="GO:0052684">
    <property type="term" value="F:L-serine hydro-lyase (adding indole, L-tryptophan-forming) activity"/>
    <property type="evidence" value="ECO:0007669"/>
    <property type="project" value="TreeGrafter"/>
</dbReference>
<dbReference type="GO" id="GO:0030170">
    <property type="term" value="F:pyridoxal phosphate binding"/>
    <property type="evidence" value="ECO:0007669"/>
    <property type="project" value="InterPro"/>
</dbReference>
<evidence type="ECO:0000256" key="11">
    <source>
        <dbReference type="ARBA" id="ARBA00049047"/>
    </source>
</evidence>
<keyword evidence="7 12" id="KW-0822">Tryptophan biosynthesis</keyword>
<name>I4EK08_9BACT</name>
<evidence type="ECO:0000313" key="14">
    <source>
        <dbReference type="EMBL" id="CCF85020.1"/>
    </source>
</evidence>
<dbReference type="EMBL" id="CAGS01000373">
    <property type="protein sequence ID" value="CCF85020.1"/>
    <property type="molecule type" value="Genomic_DNA"/>
</dbReference>
<dbReference type="Proteomes" id="UP000004221">
    <property type="component" value="Unassembled WGS sequence"/>
</dbReference>
<dbReference type="PIRSF" id="PIRSF001413">
    <property type="entry name" value="Trp_syn_beta"/>
    <property type="match status" value="1"/>
</dbReference>
<feature type="modified residue" description="N6-(pyridoxal phosphate)lysine" evidence="12">
    <location>
        <position position="119"/>
    </location>
</feature>
<evidence type="ECO:0000256" key="4">
    <source>
        <dbReference type="ARBA" id="ARBA00009982"/>
    </source>
</evidence>
<dbReference type="InterPro" id="IPR006653">
    <property type="entry name" value="Trp_synth_b_CS"/>
</dbReference>
<evidence type="ECO:0000256" key="10">
    <source>
        <dbReference type="ARBA" id="ARBA00023239"/>
    </source>
</evidence>
<dbReference type="GO" id="GO:0005737">
    <property type="term" value="C:cytoplasm"/>
    <property type="evidence" value="ECO:0007669"/>
    <property type="project" value="TreeGrafter"/>
</dbReference>
<comment type="function">
    <text evidence="2 12">The beta subunit is responsible for the synthesis of L-tryptophan from indole and L-serine.</text>
</comment>
<comment type="caution">
    <text evidence="14">The sequence shown here is derived from an EMBL/GenBank/DDBJ whole genome shotgun (WGS) entry which is preliminary data.</text>
</comment>
<dbReference type="HAMAP" id="MF_00133">
    <property type="entry name" value="Trp_synth_beta"/>
    <property type="match status" value="1"/>
</dbReference>
<dbReference type="GO" id="GO:0004834">
    <property type="term" value="F:tryptophan synthase activity"/>
    <property type="evidence" value="ECO:0007669"/>
    <property type="project" value="UniProtKB-UniRule"/>
</dbReference>
<evidence type="ECO:0000256" key="1">
    <source>
        <dbReference type="ARBA" id="ARBA00001933"/>
    </source>
</evidence>
<dbReference type="AlphaFoldDB" id="I4EK08"/>
<evidence type="ECO:0000256" key="9">
    <source>
        <dbReference type="ARBA" id="ARBA00023141"/>
    </source>
</evidence>
<reference evidence="14 15" key="1">
    <citation type="journal article" date="2012" name="ISME J.">
        <title>Nitrification expanded: discovery, physiology and genomics of a nitrite-oxidizing bacterium from the phylum Chloroflexi.</title>
        <authorList>
            <person name="Sorokin D.Y."/>
            <person name="Lucker S."/>
            <person name="Vejmelkova D."/>
            <person name="Kostrikina N.A."/>
            <person name="Kleerebezem R."/>
            <person name="Rijpstra W.I."/>
            <person name="Damste J.S."/>
            <person name="Le Paslier D."/>
            <person name="Muyzer G."/>
            <person name="Wagner M."/>
            <person name="van Loosdrecht M.C."/>
            <person name="Daims H."/>
        </authorList>
    </citation>
    <scope>NUCLEOTIDE SEQUENCE [LARGE SCALE GENOMIC DNA]</scope>
    <source>
        <strain evidence="15">none</strain>
    </source>
</reference>
<evidence type="ECO:0000313" key="15">
    <source>
        <dbReference type="Proteomes" id="UP000004221"/>
    </source>
</evidence>
<comment type="cofactor">
    <cofactor evidence="1 12">
        <name>pyridoxal 5'-phosphate</name>
        <dbReference type="ChEBI" id="CHEBI:597326"/>
    </cofactor>
</comment>
<protein>
    <recommendedName>
        <fullName evidence="12">Tryptophan synthase beta chain</fullName>
        <ecNumber evidence="12">4.2.1.20</ecNumber>
    </recommendedName>
</protein>
<dbReference type="EC" id="4.2.1.20" evidence="12"/>
<evidence type="ECO:0000256" key="8">
    <source>
        <dbReference type="ARBA" id="ARBA00022898"/>
    </source>
</evidence>